<protein>
    <recommendedName>
        <fullName evidence="1">O-methyltransferase dimerisation domain-containing protein</fullName>
    </recommendedName>
</protein>
<evidence type="ECO:0000313" key="2">
    <source>
        <dbReference type="EMBL" id="KDO41474.1"/>
    </source>
</evidence>
<sequence>MNLIDGDHDTELLEAQTHVWNHIFNFINSMTLKCAIQLGIPDIISKHGKPMTLNELVSALTINPSKSRC</sequence>
<dbReference type="InterPro" id="IPR036388">
    <property type="entry name" value="WH-like_DNA-bd_sf"/>
</dbReference>
<dbReference type="GO" id="GO:0008168">
    <property type="term" value="F:methyltransferase activity"/>
    <property type="evidence" value="ECO:0007669"/>
    <property type="project" value="InterPro"/>
</dbReference>
<dbReference type="SUPFAM" id="SSF46785">
    <property type="entry name" value="Winged helix' DNA-binding domain"/>
    <property type="match status" value="1"/>
</dbReference>
<reference evidence="2 3" key="1">
    <citation type="submission" date="2014-04" db="EMBL/GenBank/DDBJ databases">
        <authorList>
            <consortium name="International Citrus Genome Consortium"/>
            <person name="Gmitter F."/>
            <person name="Chen C."/>
            <person name="Farmerie W."/>
            <person name="Harkins T."/>
            <person name="Desany B."/>
            <person name="Mohiuddin M."/>
            <person name="Kodira C."/>
            <person name="Borodovsky M."/>
            <person name="Lomsadze A."/>
            <person name="Burns P."/>
            <person name="Jenkins J."/>
            <person name="Prochnik S."/>
            <person name="Shu S."/>
            <person name="Chapman J."/>
            <person name="Pitluck S."/>
            <person name="Schmutz J."/>
            <person name="Rokhsar D."/>
        </authorList>
    </citation>
    <scope>NUCLEOTIDE SEQUENCE</scope>
</reference>
<dbReference type="InterPro" id="IPR016461">
    <property type="entry name" value="COMT-like"/>
</dbReference>
<feature type="domain" description="O-methyltransferase dimerisation" evidence="1">
    <location>
        <begin position="20"/>
        <end position="64"/>
    </location>
</feature>
<dbReference type="STRING" id="2711.A0A067DER0"/>
<dbReference type="InterPro" id="IPR012967">
    <property type="entry name" value="COMT_dimerisation"/>
</dbReference>
<dbReference type="Gene3D" id="1.10.10.10">
    <property type="entry name" value="Winged helix-like DNA-binding domain superfamily/Winged helix DNA-binding domain"/>
    <property type="match status" value="1"/>
</dbReference>
<evidence type="ECO:0000259" key="1">
    <source>
        <dbReference type="Pfam" id="PF08100"/>
    </source>
</evidence>
<proteinExistence type="predicted"/>
<dbReference type="EMBL" id="KK785622">
    <property type="protein sequence ID" value="KDO41474.1"/>
    <property type="molecule type" value="Genomic_DNA"/>
</dbReference>
<dbReference type="Pfam" id="PF08100">
    <property type="entry name" value="Dimerisation"/>
    <property type="match status" value="1"/>
</dbReference>
<accession>A0A067DER0</accession>
<dbReference type="InterPro" id="IPR036390">
    <property type="entry name" value="WH_DNA-bd_sf"/>
</dbReference>
<dbReference type="PROSITE" id="PS51683">
    <property type="entry name" value="SAM_OMT_II"/>
    <property type="match status" value="1"/>
</dbReference>
<feature type="non-terminal residue" evidence="2">
    <location>
        <position position="69"/>
    </location>
</feature>
<gene>
    <name evidence="2" type="ORF">CISIN_1g0225152mg</name>
</gene>
<organism evidence="2 3">
    <name type="scientific">Citrus sinensis</name>
    <name type="common">Sweet orange</name>
    <name type="synonym">Citrus aurantium var. sinensis</name>
    <dbReference type="NCBI Taxonomy" id="2711"/>
    <lineage>
        <taxon>Eukaryota</taxon>
        <taxon>Viridiplantae</taxon>
        <taxon>Streptophyta</taxon>
        <taxon>Embryophyta</taxon>
        <taxon>Tracheophyta</taxon>
        <taxon>Spermatophyta</taxon>
        <taxon>Magnoliopsida</taxon>
        <taxon>eudicotyledons</taxon>
        <taxon>Gunneridae</taxon>
        <taxon>Pentapetalae</taxon>
        <taxon>rosids</taxon>
        <taxon>malvids</taxon>
        <taxon>Sapindales</taxon>
        <taxon>Rutaceae</taxon>
        <taxon>Aurantioideae</taxon>
        <taxon>Citrus</taxon>
    </lineage>
</organism>
<dbReference type="Proteomes" id="UP000027120">
    <property type="component" value="Unassembled WGS sequence"/>
</dbReference>
<dbReference type="AlphaFoldDB" id="A0A067DER0"/>
<evidence type="ECO:0000313" key="3">
    <source>
        <dbReference type="Proteomes" id="UP000027120"/>
    </source>
</evidence>
<dbReference type="GO" id="GO:0046983">
    <property type="term" value="F:protein dimerization activity"/>
    <property type="evidence" value="ECO:0007669"/>
    <property type="project" value="InterPro"/>
</dbReference>
<keyword evidence="3" id="KW-1185">Reference proteome</keyword>
<name>A0A067DER0_CITSI</name>